<proteinExistence type="predicted"/>
<reference evidence="1 2" key="1">
    <citation type="submission" date="2019-04" db="EMBL/GenBank/DDBJ databases">
        <title>The sequence and de novo assembly of Takifugu bimaculatus genome using PacBio and Hi-C technologies.</title>
        <authorList>
            <person name="Xu P."/>
            <person name="Liu B."/>
            <person name="Zhou Z."/>
        </authorList>
    </citation>
    <scope>NUCLEOTIDE SEQUENCE [LARGE SCALE GENOMIC DNA]</scope>
    <source>
        <strain evidence="1">TB-2018</strain>
        <tissue evidence="1">Muscle</tissue>
    </source>
</reference>
<dbReference type="Proteomes" id="UP000516260">
    <property type="component" value="Chromosome 11"/>
</dbReference>
<dbReference type="AlphaFoldDB" id="A0A4Z2CCM1"/>
<accession>A0A4Z2CCM1</accession>
<evidence type="ECO:0000313" key="2">
    <source>
        <dbReference type="Proteomes" id="UP000516260"/>
    </source>
</evidence>
<keyword evidence="2" id="KW-1185">Reference proteome</keyword>
<gene>
    <name evidence="1" type="ORF">fugu_011311</name>
</gene>
<organism evidence="1 2">
    <name type="scientific">Takifugu bimaculatus</name>
    <dbReference type="NCBI Taxonomy" id="433685"/>
    <lineage>
        <taxon>Eukaryota</taxon>
        <taxon>Metazoa</taxon>
        <taxon>Chordata</taxon>
        <taxon>Craniata</taxon>
        <taxon>Vertebrata</taxon>
        <taxon>Euteleostomi</taxon>
        <taxon>Actinopterygii</taxon>
        <taxon>Neopterygii</taxon>
        <taxon>Teleostei</taxon>
        <taxon>Neoteleostei</taxon>
        <taxon>Acanthomorphata</taxon>
        <taxon>Eupercaria</taxon>
        <taxon>Tetraodontiformes</taxon>
        <taxon>Tetradontoidea</taxon>
        <taxon>Tetraodontidae</taxon>
        <taxon>Takifugu</taxon>
    </lineage>
</organism>
<dbReference type="EMBL" id="SWLE01000003">
    <property type="protein sequence ID" value="TNN01929.1"/>
    <property type="molecule type" value="Genomic_DNA"/>
</dbReference>
<protein>
    <submittedName>
        <fullName evidence="1">Uncharacterized protein</fullName>
    </submittedName>
</protein>
<sequence>MPTAPPSDTPALLWSHQDCPENQIHLPCLSNKHTHHHMFIHNTHCKYSDTLNTHLTCLNTQIHSKHHHCPSLAHLAAATDLFYRRQHLWTQQFRDVTFTFARSIQYFPENPAQTKEV</sequence>
<evidence type="ECO:0000313" key="1">
    <source>
        <dbReference type="EMBL" id="TNN01929.1"/>
    </source>
</evidence>
<comment type="caution">
    <text evidence="1">The sequence shown here is derived from an EMBL/GenBank/DDBJ whole genome shotgun (WGS) entry which is preliminary data.</text>
</comment>
<name>A0A4Z2CCM1_9TELE</name>